<dbReference type="Proteomes" id="UP000092544">
    <property type="component" value="Unassembled WGS sequence"/>
</dbReference>
<dbReference type="InterPro" id="IPR023214">
    <property type="entry name" value="HAD_sf"/>
</dbReference>
<dbReference type="AlphaFoldDB" id="A0A1A8T4C0"/>
<dbReference type="GO" id="GO:0046872">
    <property type="term" value="F:metal ion binding"/>
    <property type="evidence" value="ECO:0007669"/>
    <property type="project" value="UniProtKB-KW"/>
</dbReference>
<dbReference type="Pfam" id="PF12710">
    <property type="entry name" value="HAD"/>
    <property type="match status" value="1"/>
</dbReference>
<evidence type="ECO:0000256" key="3">
    <source>
        <dbReference type="ARBA" id="ARBA00022842"/>
    </source>
</evidence>
<dbReference type="InterPro" id="IPR006385">
    <property type="entry name" value="HAD_hydro_SerB1"/>
</dbReference>
<gene>
    <name evidence="4" type="primary">serB_1</name>
    <name evidence="4" type="ORF">MSP8886_00359</name>
</gene>
<dbReference type="Gene3D" id="3.40.50.1000">
    <property type="entry name" value="HAD superfamily/HAD-like"/>
    <property type="match status" value="1"/>
</dbReference>
<keyword evidence="5" id="KW-1185">Reference proteome</keyword>
<dbReference type="CDD" id="cd02612">
    <property type="entry name" value="HAD_PGPPase"/>
    <property type="match status" value="1"/>
</dbReference>
<accession>A0A1A8T4C0</accession>
<dbReference type="NCBIfam" id="TIGR01490">
    <property type="entry name" value="HAD-SF-IB-hyp1"/>
    <property type="match status" value="1"/>
</dbReference>
<keyword evidence="2 4" id="KW-0378">Hydrolase</keyword>
<keyword evidence="1" id="KW-0479">Metal-binding</keyword>
<dbReference type="OrthoDB" id="9784466at2"/>
<name>A0A1A8T4C0_9GAMM</name>
<protein>
    <submittedName>
        <fullName evidence="4">Phosphoserine phosphatase</fullName>
        <ecNumber evidence="4">3.1.3.3</ecNumber>
    </submittedName>
</protein>
<dbReference type="NCBIfam" id="TIGR01488">
    <property type="entry name" value="HAD-SF-IB"/>
    <property type="match status" value="1"/>
</dbReference>
<dbReference type="EMBL" id="FLOB01000001">
    <property type="protein sequence ID" value="SBS25699.1"/>
    <property type="molecule type" value="Genomic_DNA"/>
</dbReference>
<keyword evidence="3" id="KW-0460">Magnesium</keyword>
<reference evidence="4 5" key="1">
    <citation type="submission" date="2016-06" db="EMBL/GenBank/DDBJ databases">
        <authorList>
            <person name="Kjaerup R.B."/>
            <person name="Dalgaard T.S."/>
            <person name="Juul-Madsen H.R."/>
        </authorList>
    </citation>
    <scope>NUCLEOTIDE SEQUENCE [LARGE SCALE GENOMIC DNA]</scope>
    <source>
        <strain evidence="4 5">CECT 8886</strain>
    </source>
</reference>
<organism evidence="4 5">
    <name type="scientific">Marinomonas spartinae</name>
    <dbReference type="NCBI Taxonomy" id="1792290"/>
    <lineage>
        <taxon>Bacteria</taxon>
        <taxon>Pseudomonadati</taxon>
        <taxon>Pseudomonadota</taxon>
        <taxon>Gammaproteobacteria</taxon>
        <taxon>Oceanospirillales</taxon>
        <taxon>Oceanospirillaceae</taxon>
        <taxon>Marinomonas</taxon>
    </lineage>
</organism>
<dbReference type="SUPFAM" id="SSF56784">
    <property type="entry name" value="HAD-like"/>
    <property type="match status" value="1"/>
</dbReference>
<dbReference type="PANTHER" id="PTHR43344">
    <property type="entry name" value="PHOSPHOSERINE PHOSPHATASE"/>
    <property type="match status" value="1"/>
</dbReference>
<evidence type="ECO:0000256" key="1">
    <source>
        <dbReference type="ARBA" id="ARBA00022723"/>
    </source>
</evidence>
<dbReference type="InterPro" id="IPR050582">
    <property type="entry name" value="HAD-like_SerB"/>
</dbReference>
<dbReference type="RefSeq" id="WP_067012095.1">
    <property type="nucleotide sequence ID" value="NZ_FLOB01000001.1"/>
</dbReference>
<dbReference type="PANTHER" id="PTHR43344:SF13">
    <property type="entry name" value="PHOSPHATASE RV3661-RELATED"/>
    <property type="match status" value="1"/>
</dbReference>
<dbReference type="EC" id="3.1.3.3" evidence="4"/>
<sequence>MALAFFDLDNTLVAGDTAQAFAEYIAASDLPTPDDFLAINLAYMAEYDAGTLNLEDYMRYTLSPLFILDTEQRATLIHQFIQDVVKTMALPKAFDLLAQHKQDGDELIIISATGTHLVAPIAAYLGVKHSLGVDLEYQDERITGALVGTPTFREGKVIRAEQWAKDNGHTMDNIYFYSDSHNDLPLLEKAHFPIAVDPDPTLEKIATERGWKVISLR</sequence>
<dbReference type="GO" id="GO:0016787">
    <property type="term" value="F:hydrolase activity"/>
    <property type="evidence" value="ECO:0007669"/>
    <property type="project" value="UniProtKB-KW"/>
</dbReference>
<dbReference type="Gene3D" id="1.20.1440.100">
    <property type="entry name" value="SG protein - dephosphorylation function"/>
    <property type="match status" value="1"/>
</dbReference>
<dbReference type="STRING" id="1792290.MSP8886_00359"/>
<evidence type="ECO:0000313" key="4">
    <source>
        <dbReference type="EMBL" id="SBS25699.1"/>
    </source>
</evidence>
<evidence type="ECO:0000313" key="5">
    <source>
        <dbReference type="Proteomes" id="UP000092544"/>
    </source>
</evidence>
<evidence type="ECO:0000256" key="2">
    <source>
        <dbReference type="ARBA" id="ARBA00022801"/>
    </source>
</evidence>
<proteinExistence type="predicted"/>
<dbReference type="InterPro" id="IPR036412">
    <property type="entry name" value="HAD-like_sf"/>
</dbReference>